<keyword evidence="1" id="KW-1133">Transmembrane helix</keyword>
<proteinExistence type="predicted"/>
<gene>
    <name evidence="2" type="ORF">GGR24_001451</name>
</gene>
<name>A0A7W6D5V1_9HYPH</name>
<dbReference type="EMBL" id="JACIDR010000002">
    <property type="protein sequence ID" value="MBB3972794.1"/>
    <property type="molecule type" value="Genomic_DNA"/>
</dbReference>
<dbReference type="Proteomes" id="UP000528964">
    <property type="component" value="Unassembled WGS sequence"/>
</dbReference>
<protein>
    <submittedName>
        <fullName evidence="2">Uncharacterized protein</fullName>
    </submittedName>
</protein>
<evidence type="ECO:0000313" key="2">
    <source>
        <dbReference type="EMBL" id="MBB3972794.1"/>
    </source>
</evidence>
<feature type="transmembrane region" description="Helical" evidence="1">
    <location>
        <begin position="25"/>
        <end position="42"/>
    </location>
</feature>
<dbReference type="AlphaFoldDB" id="A0A7W6D5V1"/>
<keyword evidence="1" id="KW-0472">Membrane</keyword>
<keyword evidence="3" id="KW-1185">Reference proteome</keyword>
<feature type="transmembrane region" description="Helical" evidence="1">
    <location>
        <begin position="95"/>
        <end position="114"/>
    </location>
</feature>
<sequence>MGTTASVGSARGAGATKMVKPGFSFARLVLVASSLSPLFVLWALRGTPSVSDAYWIPACAAMFLLPNAFLWVLVKRTRRSHNNITFKVHAPKDQREHLLVYLFAMLIPLYDANMGFGRDLAAVSAALLFIVLLFWHLNLHYMNLFFAIKGYQIFTVDVAVDGGDSPNFATYAVISKRRRLEEGTTLVGLRLGGNVVLDTATK</sequence>
<evidence type="ECO:0000313" key="3">
    <source>
        <dbReference type="Proteomes" id="UP000528964"/>
    </source>
</evidence>
<dbReference type="RefSeq" id="WP_183394677.1">
    <property type="nucleotide sequence ID" value="NZ_JACIDR010000002.1"/>
</dbReference>
<organism evidence="2 3">
    <name type="scientific">Hansschlegelia beijingensis</name>
    <dbReference type="NCBI Taxonomy" id="1133344"/>
    <lineage>
        <taxon>Bacteria</taxon>
        <taxon>Pseudomonadati</taxon>
        <taxon>Pseudomonadota</taxon>
        <taxon>Alphaproteobacteria</taxon>
        <taxon>Hyphomicrobiales</taxon>
        <taxon>Methylopilaceae</taxon>
        <taxon>Hansschlegelia</taxon>
    </lineage>
</organism>
<comment type="caution">
    <text evidence="2">The sequence shown here is derived from an EMBL/GenBank/DDBJ whole genome shotgun (WGS) entry which is preliminary data.</text>
</comment>
<keyword evidence="1" id="KW-0812">Transmembrane</keyword>
<feature type="transmembrane region" description="Helical" evidence="1">
    <location>
        <begin position="54"/>
        <end position="74"/>
    </location>
</feature>
<reference evidence="2 3" key="1">
    <citation type="submission" date="2020-08" db="EMBL/GenBank/DDBJ databases">
        <title>Genomic Encyclopedia of Type Strains, Phase IV (KMG-IV): sequencing the most valuable type-strain genomes for metagenomic binning, comparative biology and taxonomic classification.</title>
        <authorList>
            <person name="Goeker M."/>
        </authorList>
    </citation>
    <scope>NUCLEOTIDE SEQUENCE [LARGE SCALE GENOMIC DNA]</scope>
    <source>
        <strain evidence="2 3">DSM 25481</strain>
    </source>
</reference>
<accession>A0A7W6D5V1</accession>
<evidence type="ECO:0000256" key="1">
    <source>
        <dbReference type="SAM" id="Phobius"/>
    </source>
</evidence>
<feature type="transmembrane region" description="Helical" evidence="1">
    <location>
        <begin position="120"/>
        <end position="139"/>
    </location>
</feature>